<reference evidence="2 3" key="1">
    <citation type="submission" date="2014-04" db="EMBL/GenBank/DDBJ databases">
        <authorList>
            <consortium name="DOE Joint Genome Institute"/>
            <person name="Kuo A."/>
            <person name="Ruytinx J."/>
            <person name="Rineau F."/>
            <person name="Colpaert J."/>
            <person name="Kohler A."/>
            <person name="Nagy L.G."/>
            <person name="Floudas D."/>
            <person name="Copeland A."/>
            <person name="Barry K.W."/>
            <person name="Cichocki N."/>
            <person name="Veneault-Fourrey C."/>
            <person name="LaButti K."/>
            <person name="Lindquist E.A."/>
            <person name="Lipzen A."/>
            <person name="Lundell T."/>
            <person name="Morin E."/>
            <person name="Murat C."/>
            <person name="Sun H."/>
            <person name="Tunlid A."/>
            <person name="Henrissat B."/>
            <person name="Grigoriev I.V."/>
            <person name="Hibbett D.S."/>
            <person name="Martin F."/>
            <person name="Nordberg H.P."/>
            <person name="Cantor M.N."/>
            <person name="Hua S.X."/>
        </authorList>
    </citation>
    <scope>NUCLEOTIDE SEQUENCE [LARGE SCALE GENOMIC DNA]</scope>
    <source>
        <strain evidence="2 3">UH-Slu-Lm8-n1</strain>
    </source>
</reference>
<keyword evidence="3" id="KW-1185">Reference proteome</keyword>
<dbReference type="Proteomes" id="UP000054485">
    <property type="component" value="Unassembled WGS sequence"/>
</dbReference>
<dbReference type="OrthoDB" id="10605405at2759"/>
<dbReference type="HOGENOM" id="CLU_1571678_0_0_1"/>
<evidence type="ECO:0000313" key="2">
    <source>
        <dbReference type="EMBL" id="KIK40412.1"/>
    </source>
</evidence>
<evidence type="ECO:0000256" key="1">
    <source>
        <dbReference type="SAM" id="MobiDB-lite"/>
    </source>
</evidence>
<dbReference type="InParanoid" id="A0A0D0B1M5"/>
<proteinExistence type="predicted"/>
<dbReference type="AlphaFoldDB" id="A0A0D0B1M5"/>
<feature type="compositionally biased region" description="Low complexity" evidence="1">
    <location>
        <begin position="81"/>
        <end position="102"/>
    </location>
</feature>
<sequence length="170" mass="18114">MSKSELFVVGALVPAITIEDTGEATYEEQEISGSKPLPRFYTHLTPCTRGSPFHPPSTAPQKTRKAVATANIAISSDPLDPEFSPTSSGLSSTSDTPSHTSSQADIEASLALPNENLTVPITLTTPLRTDPEHISDGRLLSMRIYLRSAAPATHITFSLGSFYQDAPGIC</sequence>
<reference evidence="3" key="2">
    <citation type="submission" date="2015-01" db="EMBL/GenBank/DDBJ databases">
        <title>Evolutionary Origins and Diversification of the Mycorrhizal Mutualists.</title>
        <authorList>
            <consortium name="DOE Joint Genome Institute"/>
            <consortium name="Mycorrhizal Genomics Consortium"/>
            <person name="Kohler A."/>
            <person name="Kuo A."/>
            <person name="Nagy L.G."/>
            <person name="Floudas D."/>
            <person name="Copeland A."/>
            <person name="Barry K.W."/>
            <person name="Cichocki N."/>
            <person name="Veneault-Fourrey C."/>
            <person name="LaButti K."/>
            <person name="Lindquist E.A."/>
            <person name="Lipzen A."/>
            <person name="Lundell T."/>
            <person name="Morin E."/>
            <person name="Murat C."/>
            <person name="Riley R."/>
            <person name="Ohm R."/>
            <person name="Sun H."/>
            <person name="Tunlid A."/>
            <person name="Henrissat B."/>
            <person name="Grigoriev I.V."/>
            <person name="Hibbett D.S."/>
            <person name="Martin F."/>
        </authorList>
    </citation>
    <scope>NUCLEOTIDE SEQUENCE [LARGE SCALE GENOMIC DNA]</scope>
    <source>
        <strain evidence="3">UH-Slu-Lm8-n1</strain>
    </source>
</reference>
<organism evidence="2 3">
    <name type="scientific">Suillus luteus UH-Slu-Lm8-n1</name>
    <dbReference type="NCBI Taxonomy" id="930992"/>
    <lineage>
        <taxon>Eukaryota</taxon>
        <taxon>Fungi</taxon>
        <taxon>Dikarya</taxon>
        <taxon>Basidiomycota</taxon>
        <taxon>Agaricomycotina</taxon>
        <taxon>Agaricomycetes</taxon>
        <taxon>Agaricomycetidae</taxon>
        <taxon>Boletales</taxon>
        <taxon>Suillineae</taxon>
        <taxon>Suillaceae</taxon>
        <taxon>Suillus</taxon>
    </lineage>
</organism>
<feature type="region of interest" description="Disordered" evidence="1">
    <location>
        <begin position="74"/>
        <end position="104"/>
    </location>
</feature>
<name>A0A0D0B1M5_9AGAM</name>
<evidence type="ECO:0000313" key="3">
    <source>
        <dbReference type="Proteomes" id="UP000054485"/>
    </source>
</evidence>
<accession>A0A0D0B1M5</accession>
<dbReference type="EMBL" id="KN835303">
    <property type="protein sequence ID" value="KIK40412.1"/>
    <property type="molecule type" value="Genomic_DNA"/>
</dbReference>
<protein>
    <submittedName>
        <fullName evidence="2">Uncharacterized protein</fullName>
    </submittedName>
</protein>
<gene>
    <name evidence="2" type="ORF">CY34DRAFT_13727</name>
</gene>